<dbReference type="AlphaFoldDB" id="A0A9P8V195"/>
<evidence type="ECO:0000313" key="4">
    <source>
        <dbReference type="Proteomes" id="UP000770015"/>
    </source>
</evidence>
<feature type="domain" description="Heterokaryon incompatibility" evidence="1">
    <location>
        <begin position="22"/>
        <end position="110"/>
    </location>
</feature>
<dbReference type="PANTHER" id="PTHR10622:SF10">
    <property type="entry name" value="HET DOMAIN-CONTAINING PROTEIN"/>
    <property type="match status" value="1"/>
</dbReference>
<proteinExistence type="predicted"/>
<accession>A0A9P8V195</accession>
<dbReference type="InterPro" id="IPR010730">
    <property type="entry name" value="HET"/>
</dbReference>
<reference evidence="3" key="1">
    <citation type="journal article" date="2021" name="Nat. Commun.">
        <title>Genetic determinants of endophytism in the Arabidopsis root mycobiome.</title>
        <authorList>
            <person name="Mesny F."/>
            <person name="Miyauchi S."/>
            <person name="Thiergart T."/>
            <person name="Pickel B."/>
            <person name="Atanasova L."/>
            <person name="Karlsson M."/>
            <person name="Huettel B."/>
            <person name="Barry K.W."/>
            <person name="Haridas S."/>
            <person name="Chen C."/>
            <person name="Bauer D."/>
            <person name="Andreopoulos W."/>
            <person name="Pangilinan J."/>
            <person name="LaButti K."/>
            <person name="Riley R."/>
            <person name="Lipzen A."/>
            <person name="Clum A."/>
            <person name="Drula E."/>
            <person name="Henrissat B."/>
            <person name="Kohler A."/>
            <person name="Grigoriev I.V."/>
            <person name="Martin F.M."/>
            <person name="Hacquard S."/>
        </authorList>
    </citation>
    <scope>NUCLEOTIDE SEQUENCE</scope>
    <source>
        <strain evidence="3">MPI-SDFR-AT-0117</strain>
    </source>
</reference>
<dbReference type="OrthoDB" id="194358at2759"/>
<evidence type="ECO:0000259" key="2">
    <source>
        <dbReference type="Pfam" id="PF26640"/>
    </source>
</evidence>
<name>A0A9P8V195_9PEZI</name>
<dbReference type="PANTHER" id="PTHR10622">
    <property type="entry name" value="HET DOMAIN-CONTAINING PROTEIN"/>
    <property type="match status" value="1"/>
</dbReference>
<organism evidence="3 4">
    <name type="scientific">Plectosphaerella plurivora</name>
    <dbReference type="NCBI Taxonomy" id="936078"/>
    <lineage>
        <taxon>Eukaryota</taxon>
        <taxon>Fungi</taxon>
        <taxon>Dikarya</taxon>
        <taxon>Ascomycota</taxon>
        <taxon>Pezizomycotina</taxon>
        <taxon>Sordariomycetes</taxon>
        <taxon>Hypocreomycetidae</taxon>
        <taxon>Glomerellales</taxon>
        <taxon>Plectosphaerellaceae</taxon>
        <taxon>Plectosphaerella</taxon>
    </lineage>
</organism>
<protein>
    <submittedName>
        <fullName evidence="3">Heterokaryon incompatibility protein-domain-containing protein</fullName>
    </submittedName>
</protein>
<dbReference type="InterPro" id="IPR058525">
    <property type="entry name" value="DUF8212"/>
</dbReference>
<dbReference type="Pfam" id="PF06985">
    <property type="entry name" value="HET"/>
    <property type="match status" value="1"/>
</dbReference>
<gene>
    <name evidence="3" type="ORF">F5X68DRAFT_250196</name>
</gene>
<evidence type="ECO:0000313" key="3">
    <source>
        <dbReference type="EMBL" id="KAH6664725.1"/>
    </source>
</evidence>
<keyword evidence="4" id="KW-1185">Reference proteome</keyword>
<dbReference type="EMBL" id="JAGSXJ010000039">
    <property type="protein sequence ID" value="KAH6664725.1"/>
    <property type="molecule type" value="Genomic_DNA"/>
</dbReference>
<comment type="caution">
    <text evidence="3">The sequence shown here is derived from an EMBL/GenBank/DDBJ whole genome shotgun (WGS) entry which is preliminary data.</text>
</comment>
<feature type="domain" description="DUF8212" evidence="2">
    <location>
        <begin position="225"/>
        <end position="283"/>
    </location>
</feature>
<dbReference type="Proteomes" id="UP000770015">
    <property type="component" value="Unassembled WGS sequence"/>
</dbReference>
<dbReference type="Pfam" id="PF26640">
    <property type="entry name" value="DUF8212"/>
    <property type="match status" value="1"/>
</dbReference>
<sequence length="363" mass="40320">MRLFNVHSLQLESFFGKELPRYAILSHRWGPDDEELTFRDVQAKNLDKPGIGAVKLRGCITRAKDDKIDYIWVDTFCINKADDATELTKAINSMFAWYQAAAVCYVYLCDVEDAPPLPETSRFEMSQWFCRGWTLQELLAPRQVLFFNCKWHMLGSKQSLSAKVEKATGISAGFHEGVWRLEDASIAQRMSWAAGRITKEPEDVAYSLLGIFGVNMPLIYGEGVNAFIRLQEEIAKKLLDDSILAWGMSPSTPVVEEVGAASLGSSRGILASSPADFVGSGNIVFYRDTPPMHWSSGSGSLGIEMALCTNKFGQIFGLLHCHAADDSGNVPSALANTFAPPGVMRNSCPLQNFRSTEKYHRQR</sequence>
<evidence type="ECO:0000259" key="1">
    <source>
        <dbReference type="Pfam" id="PF06985"/>
    </source>
</evidence>